<evidence type="ECO:0000259" key="4">
    <source>
        <dbReference type="Pfam" id="PF13472"/>
    </source>
</evidence>
<protein>
    <submittedName>
        <fullName evidence="5">SGNH/GDSL hydrolase family protein</fullName>
    </submittedName>
</protein>
<dbReference type="PANTHER" id="PTHR37981:SF1">
    <property type="entry name" value="SGNH HYDROLASE-TYPE ESTERASE DOMAIN-CONTAINING PROTEIN"/>
    <property type="match status" value="1"/>
</dbReference>
<feature type="disulfide bond" evidence="2">
    <location>
        <begin position="125"/>
        <end position="133"/>
    </location>
</feature>
<evidence type="ECO:0000256" key="3">
    <source>
        <dbReference type="SAM" id="SignalP"/>
    </source>
</evidence>
<gene>
    <name evidence="5" type="ORF">FRZ00_12715</name>
</gene>
<keyword evidence="2" id="KW-1015">Disulfide bond</keyword>
<feature type="disulfide bond" evidence="2">
    <location>
        <begin position="182"/>
        <end position="228"/>
    </location>
</feature>
<keyword evidence="5" id="KW-0378">Hydrolase</keyword>
<evidence type="ECO:0000256" key="2">
    <source>
        <dbReference type="PIRSR" id="PIRSR637460-2"/>
    </source>
</evidence>
<dbReference type="InterPro" id="IPR013830">
    <property type="entry name" value="SGNH_hydro"/>
</dbReference>
<keyword evidence="3" id="KW-0732">Signal</keyword>
<feature type="active site" evidence="1">
    <location>
        <position position="246"/>
    </location>
</feature>
<sequence length="263" mass="27641">MRPTFRAARLAAALAAASSLLWSAPPPAAAGAPTAYAALGDSYTSGVGAGPYDPAGGLCLRSPRAHAPLWAAAHGVRDFRFPACAGATSDDVLREQVGALDPGVRLVTLTLGGNDVGYSRVMLACSVGRPGTCDGEADRAEAEMDRSLPHRLDAAYHAIAQRAPHARVVVLGYPYLFGAPSCPVPSPPNARRMDAVLDHLDAVIADRARAARFTYLDARRTFAGHGACSGAPWINPAGPLFWESYHPNAEGQRGYFRILSRGI</sequence>
<dbReference type="GO" id="GO:0004806">
    <property type="term" value="F:triacylglycerol lipase activity"/>
    <property type="evidence" value="ECO:0007669"/>
    <property type="project" value="TreeGrafter"/>
</dbReference>
<reference evidence="5 6" key="1">
    <citation type="journal article" date="2019" name="Microb. Cell Fact.">
        <title>Exploring novel herbicidin analogues by transcriptional regulator overexpression and MS/MS molecular networking.</title>
        <authorList>
            <person name="Shi Y."/>
            <person name="Gu R."/>
            <person name="Li Y."/>
            <person name="Wang X."/>
            <person name="Ren W."/>
            <person name="Li X."/>
            <person name="Wang L."/>
            <person name="Xie Y."/>
            <person name="Hong B."/>
        </authorList>
    </citation>
    <scope>NUCLEOTIDE SEQUENCE [LARGE SCALE GENOMIC DNA]</scope>
    <source>
        <strain evidence="5 6">US-43</strain>
    </source>
</reference>
<dbReference type="Proteomes" id="UP000327000">
    <property type="component" value="Unassembled WGS sequence"/>
</dbReference>
<feature type="disulfide bond" evidence="2">
    <location>
        <begin position="59"/>
        <end position="84"/>
    </location>
</feature>
<feature type="domain" description="SGNH hydrolase-type esterase" evidence="4">
    <location>
        <begin position="38"/>
        <end position="253"/>
    </location>
</feature>
<dbReference type="OrthoDB" id="5503950at2"/>
<dbReference type="Pfam" id="PF13472">
    <property type="entry name" value="Lipase_GDSL_2"/>
    <property type="match status" value="1"/>
</dbReference>
<dbReference type="GO" id="GO:0019433">
    <property type="term" value="P:triglyceride catabolic process"/>
    <property type="evidence" value="ECO:0007669"/>
    <property type="project" value="TreeGrafter"/>
</dbReference>
<keyword evidence="6" id="KW-1185">Reference proteome</keyword>
<evidence type="ECO:0000256" key="1">
    <source>
        <dbReference type="PIRSR" id="PIRSR637460-1"/>
    </source>
</evidence>
<dbReference type="RefSeq" id="WP_152263540.1">
    <property type="nucleotide sequence ID" value="NZ_VOKX01000022.1"/>
</dbReference>
<dbReference type="InterPro" id="IPR037460">
    <property type="entry name" value="SEST-like"/>
</dbReference>
<feature type="signal peptide" evidence="3">
    <location>
        <begin position="1"/>
        <end position="28"/>
    </location>
</feature>
<feature type="active site" description="Nucleophile" evidence="1">
    <location>
        <position position="42"/>
    </location>
</feature>
<dbReference type="PANTHER" id="PTHR37981">
    <property type="entry name" value="LIPASE 2"/>
    <property type="match status" value="1"/>
</dbReference>
<dbReference type="Gene3D" id="3.40.50.1110">
    <property type="entry name" value="SGNH hydrolase"/>
    <property type="match status" value="1"/>
</dbReference>
<dbReference type="AlphaFoldDB" id="A0A5N5W8W4"/>
<dbReference type="CDD" id="cd01823">
    <property type="entry name" value="SEST_like"/>
    <property type="match status" value="1"/>
</dbReference>
<organism evidence="5 6">
    <name type="scientific">Streptomyces mobaraensis</name>
    <name type="common">Streptoverticillium mobaraense</name>
    <dbReference type="NCBI Taxonomy" id="35621"/>
    <lineage>
        <taxon>Bacteria</taxon>
        <taxon>Bacillati</taxon>
        <taxon>Actinomycetota</taxon>
        <taxon>Actinomycetes</taxon>
        <taxon>Kitasatosporales</taxon>
        <taxon>Streptomycetaceae</taxon>
        <taxon>Streptomyces</taxon>
    </lineage>
</organism>
<dbReference type="EMBL" id="VOKX01000022">
    <property type="protein sequence ID" value="KAB7846369.1"/>
    <property type="molecule type" value="Genomic_DNA"/>
</dbReference>
<name>A0A5N5W8W4_STRMB</name>
<proteinExistence type="predicted"/>
<evidence type="ECO:0000313" key="6">
    <source>
        <dbReference type="Proteomes" id="UP000327000"/>
    </source>
</evidence>
<dbReference type="SUPFAM" id="SSF52266">
    <property type="entry name" value="SGNH hydrolase"/>
    <property type="match status" value="1"/>
</dbReference>
<dbReference type="InterPro" id="IPR036514">
    <property type="entry name" value="SGNH_hydro_sf"/>
</dbReference>
<evidence type="ECO:0000313" key="5">
    <source>
        <dbReference type="EMBL" id="KAB7846369.1"/>
    </source>
</evidence>
<accession>A0A5N5W8W4</accession>
<feature type="chain" id="PRO_5038906587" evidence="3">
    <location>
        <begin position="29"/>
        <end position="263"/>
    </location>
</feature>
<comment type="caution">
    <text evidence="5">The sequence shown here is derived from an EMBL/GenBank/DDBJ whole genome shotgun (WGS) entry which is preliminary data.</text>
</comment>